<keyword evidence="8" id="KW-1185">Reference proteome</keyword>
<dbReference type="Pfam" id="PF03101">
    <property type="entry name" value="FAR1"/>
    <property type="match status" value="1"/>
</dbReference>
<sequence length="799" mass="91094">MECNLKTRNATSLDLHGAMSDTESILQMEATLGVVSTTPQKSQSVPFNDSSFTLESENITLGMAYTTPQKSWSAPFCGSSYTPERDDSLKPAVGMTFEDIDSAKEFYKTYAAHVGFPVRVGQHKAKNGLVTNKRFYCSREGFRKAKDETQSEPEFNGKRKCERKITRCGCLAMIALKRTKKSKYIITTFVEEHTHALVSPDKQHLIRSNREVGEKVKITLFNFHRASIGTSDAYRFLRVGLGSFENVGCTLKDLQNYHGKLRCLIKSSDAQMFVDQLSRKTLANPAFYFDYVIDEKGRLVHVFWADATYRKNYAHFGDLVSFDSTYSTNEYNMIFTPFTGIKHHKANVLFGAALLSNEKIDSYTWLFKTFLNAMGVFSSEGTLHEPAVIITDEDASMKIAIQNIFLTSVHRLCMWHILRKVPEKVGPDLKEDDDFHASLSLCVWSSETPEEFEERWARIMIQYGLKYHEWFVGRFDIRSSWVPAYFRDIPLSGLLRTTSRSESANSYFSCFIGFKHALELEADNVSLDTTPVLKTSWGMEKHGSELFTHEVFGEFQQELLAAREYCVFESMQKDGDLQIMRVADNFKKVRLVQLNRSTMFASCSCMLFGTHGIPCRHIIHALRSAKIDQLPTMYVLKRFRKDFKRESVLTPEGILLEERANSPVNPVLQKLISETSNRIESLFVQAKNSPDAMQILRDGVFALGDKISGMIPAKELSRIEEFEDFLGCPVPMQVEIHPPTDIRSKGRIKRIKGHADKGPQQNKNKQKKKKNVVQPRRCSTCKKVGLHDRRTCPEKANNQ</sequence>
<dbReference type="PANTHER" id="PTHR47718">
    <property type="entry name" value="OS01G0519700 PROTEIN"/>
    <property type="match status" value="1"/>
</dbReference>
<organism evidence="7 8">
    <name type="scientific">Panicum virgatum</name>
    <name type="common">Blackwell switchgrass</name>
    <dbReference type="NCBI Taxonomy" id="38727"/>
    <lineage>
        <taxon>Eukaryota</taxon>
        <taxon>Viridiplantae</taxon>
        <taxon>Streptophyta</taxon>
        <taxon>Embryophyta</taxon>
        <taxon>Tracheophyta</taxon>
        <taxon>Spermatophyta</taxon>
        <taxon>Magnoliopsida</taxon>
        <taxon>Liliopsida</taxon>
        <taxon>Poales</taxon>
        <taxon>Poaceae</taxon>
        <taxon>PACMAD clade</taxon>
        <taxon>Panicoideae</taxon>
        <taxon>Panicodae</taxon>
        <taxon>Paniceae</taxon>
        <taxon>Panicinae</taxon>
        <taxon>Panicum</taxon>
        <taxon>Panicum sect. Hiantes</taxon>
    </lineage>
</organism>
<dbReference type="InterPro" id="IPR007527">
    <property type="entry name" value="Znf_SWIM"/>
</dbReference>
<evidence type="ECO:0000256" key="3">
    <source>
        <dbReference type="ARBA" id="ARBA00022833"/>
    </source>
</evidence>
<evidence type="ECO:0000256" key="4">
    <source>
        <dbReference type="PROSITE-ProRule" id="PRU00325"/>
    </source>
</evidence>
<dbReference type="Pfam" id="PF04434">
    <property type="entry name" value="SWIM"/>
    <property type="match status" value="1"/>
</dbReference>
<keyword evidence="1" id="KW-0479">Metal-binding</keyword>
<keyword evidence="2 4" id="KW-0863">Zinc-finger</keyword>
<dbReference type="PANTHER" id="PTHR47718:SF18">
    <property type="entry name" value="PROTEIN FAR1-RELATED SEQUENCE 5-LIKE"/>
    <property type="match status" value="1"/>
</dbReference>
<dbReference type="Pfam" id="PF10551">
    <property type="entry name" value="MULE"/>
    <property type="match status" value="1"/>
</dbReference>
<feature type="region of interest" description="Disordered" evidence="5">
    <location>
        <begin position="752"/>
        <end position="778"/>
    </location>
</feature>
<dbReference type="Proteomes" id="UP000823388">
    <property type="component" value="Chromosome 3N"/>
</dbReference>
<dbReference type="InterPro" id="IPR018289">
    <property type="entry name" value="MULE_transposase_dom"/>
</dbReference>
<dbReference type="EMBL" id="CM029042">
    <property type="protein sequence ID" value="KAG2615868.1"/>
    <property type="molecule type" value="Genomic_DNA"/>
</dbReference>
<dbReference type="InterPro" id="IPR006564">
    <property type="entry name" value="Znf_PMZ"/>
</dbReference>
<evidence type="ECO:0000313" key="7">
    <source>
        <dbReference type="EMBL" id="KAG2615869.1"/>
    </source>
</evidence>
<protein>
    <recommendedName>
        <fullName evidence="6">SWIM-type domain-containing protein</fullName>
    </recommendedName>
</protein>
<dbReference type="AlphaFoldDB" id="A0A8T0U6D6"/>
<dbReference type="InterPro" id="IPR004330">
    <property type="entry name" value="FAR1_DNA_bnd_dom"/>
</dbReference>
<gene>
    <name evidence="7" type="ORF">PVAP13_3NG038252</name>
</gene>
<comment type="caution">
    <text evidence="7">The sequence shown here is derived from an EMBL/GenBank/DDBJ whole genome shotgun (WGS) entry which is preliminary data.</text>
</comment>
<keyword evidence="3" id="KW-0862">Zinc</keyword>
<reference evidence="7" key="1">
    <citation type="submission" date="2020-05" db="EMBL/GenBank/DDBJ databases">
        <title>WGS assembly of Panicum virgatum.</title>
        <authorList>
            <person name="Lovell J.T."/>
            <person name="Jenkins J."/>
            <person name="Shu S."/>
            <person name="Juenger T.E."/>
            <person name="Schmutz J."/>
        </authorList>
    </citation>
    <scope>NUCLEOTIDE SEQUENCE</scope>
    <source>
        <strain evidence="7">AP13</strain>
    </source>
</reference>
<dbReference type="SMART" id="SM00575">
    <property type="entry name" value="ZnF_PMZ"/>
    <property type="match status" value="1"/>
</dbReference>
<evidence type="ECO:0000259" key="6">
    <source>
        <dbReference type="PROSITE" id="PS50966"/>
    </source>
</evidence>
<evidence type="ECO:0000256" key="5">
    <source>
        <dbReference type="SAM" id="MobiDB-lite"/>
    </source>
</evidence>
<evidence type="ECO:0000313" key="8">
    <source>
        <dbReference type="Proteomes" id="UP000823388"/>
    </source>
</evidence>
<dbReference type="GO" id="GO:0008270">
    <property type="term" value="F:zinc ion binding"/>
    <property type="evidence" value="ECO:0007669"/>
    <property type="project" value="UniProtKB-KW"/>
</dbReference>
<proteinExistence type="predicted"/>
<dbReference type="PROSITE" id="PS50966">
    <property type="entry name" value="ZF_SWIM"/>
    <property type="match status" value="1"/>
</dbReference>
<dbReference type="EMBL" id="CM029042">
    <property type="protein sequence ID" value="KAG2615869.1"/>
    <property type="molecule type" value="Genomic_DNA"/>
</dbReference>
<name>A0A8T0U6D6_PANVG</name>
<accession>A0A8T0U6D6</accession>
<feature type="domain" description="SWIM-type" evidence="6">
    <location>
        <begin position="590"/>
        <end position="626"/>
    </location>
</feature>
<evidence type="ECO:0000256" key="2">
    <source>
        <dbReference type="ARBA" id="ARBA00022771"/>
    </source>
</evidence>
<evidence type="ECO:0000256" key="1">
    <source>
        <dbReference type="ARBA" id="ARBA00022723"/>
    </source>
</evidence>